<dbReference type="Proteomes" id="UP001248819">
    <property type="component" value="Unassembled WGS sequence"/>
</dbReference>
<dbReference type="EMBL" id="JAVRHP010000200">
    <property type="protein sequence ID" value="MDT0651826.1"/>
    <property type="molecule type" value="Genomic_DNA"/>
</dbReference>
<evidence type="ECO:0000313" key="3">
    <source>
        <dbReference type="EMBL" id="MDT0651826.1"/>
    </source>
</evidence>
<gene>
    <name evidence="3" type="ORF">RM529_16915</name>
</gene>
<dbReference type="InterPro" id="IPR026444">
    <property type="entry name" value="Secre_tail"/>
</dbReference>
<dbReference type="RefSeq" id="WP_311485927.1">
    <property type="nucleotide sequence ID" value="NZ_JAVRHP010000200.1"/>
</dbReference>
<keyword evidence="4" id="KW-1185">Reference proteome</keyword>
<evidence type="ECO:0000256" key="2">
    <source>
        <dbReference type="SAM" id="MobiDB-lite"/>
    </source>
</evidence>
<feature type="compositionally biased region" description="Acidic residues" evidence="2">
    <location>
        <begin position="1"/>
        <end position="42"/>
    </location>
</feature>
<protein>
    <submittedName>
        <fullName evidence="3">T9SS type A sorting domain-containing protein</fullName>
    </submittedName>
</protein>
<proteinExistence type="predicted"/>
<feature type="non-terminal residue" evidence="3">
    <location>
        <position position="1"/>
    </location>
</feature>
<comment type="caution">
    <text evidence="3">The sequence shown here is derived from an EMBL/GenBank/DDBJ whole genome shotgun (WGS) entry which is preliminary data.</text>
</comment>
<accession>A0ABU3CZU5</accession>
<keyword evidence="1" id="KW-0732">Signal</keyword>
<dbReference type="NCBIfam" id="TIGR04183">
    <property type="entry name" value="Por_Secre_tail"/>
    <property type="match status" value="1"/>
</dbReference>
<sequence length="139" mass="16056">KKEQTEEEENPEEEEENSEEDESPEEGEEEEENPEEGNENPDAENPKENPEDENGQNQAGISVEYLMNRKQLVIYNPGAQKIDEVRIFTLNGQQIETFNEATTEKEIYLTLIRPVSTSVYIVKVHTAEKVYNKKIIVKK</sequence>
<reference evidence="3 4" key="1">
    <citation type="submission" date="2023-09" db="EMBL/GenBank/DDBJ databases">
        <authorList>
            <person name="Rey-Velasco X."/>
        </authorList>
    </citation>
    <scope>NUCLEOTIDE SEQUENCE [LARGE SCALE GENOMIC DNA]</scope>
    <source>
        <strain evidence="3 4">F297</strain>
    </source>
</reference>
<evidence type="ECO:0000313" key="4">
    <source>
        <dbReference type="Proteomes" id="UP001248819"/>
    </source>
</evidence>
<name>A0ABU3CZU5_9FLAO</name>
<organism evidence="3 4">
    <name type="scientific">Autumnicola edwardsiae</name>
    <dbReference type="NCBI Taxonomy" id="3075594"/>
    <lineage>
        <taxon>Bacteria</taxon>
        <taxon>Pseudomonadati</taxon>
        <taxon>Bacteroidota</taxon>
        <taxon>Flavobacteriia</taxon>
        <taxon>Flavobacteriales</taxon>
        <taxon>Flavobacteriaceae</taxon>
        <taxon>Autumnicola</taxon>
    </lineage>
</organism>
<evidence type="ECO:0000256" key="1">
    <source>
        <dbReference type="ARBA" id="ARBA00022729"/>
    </source>
</evidence>
<feature type="region of interest" description="Disordered" evidence="2">
    <location>
        <begin position="1"/>
        <end position="61"/>
    </location>
</feature>